<dbReference type="PANTHER" id="PTHR34183">
    <property type="entry name" value="ENDOLYTIC PEPTIDOGLYCAN TRANSGLYCOSYLASE RLPA"/>
    <property type="match status" value="1"/>
</dbReference>
<organism evidence="7">
    <name type="scientific">Candidatus Tisiphia endosymbiont of Sergentomyia squamirostris</name>
    <dbReference type="NCBI Taxonomy" id="3113639"/>
    <lineage>
        <taxon>Bacteria</taxon>
        <taxon>Pseudomonadati</taxon>
        <taxon>Pseudomonadota</taxon>
        <taxon>Alphaproteobacteria</taxon>
        <taxon>Rickettsiales</taxon>
        <taxon>Rickettsiaceae</taxon>
        <taxon>Rickettsieae</taxon>
        <taxon>Candidatus Tisiphia</taxon>
    </lineage>
</organism>
<feature type="domain" description="RlpA-like protein double-psi beta-barrel" evidence="6">
    <location>
        <begin position="68"/>
        <end position="159"/>
    </location>
</feature>
<keyword evidence="3" id="KW-0449">Lipoprotein</keyword>
<evidence type="ECO:0000313" key="7">
    <source>
        <dbReference type="EMBL" id="BFD46471.1"/>
    </source>
</evidence>
<name>A0AAT9G9H7_9RICK</name>
<sequence length="211" mass="23944">MKVKLRYILLLLVYCIGLSSCSTKPSLYRKLSQEDPKNVHYKGHYKIGKKYTIKGKTYKPKEDINCNQVGIASWYGSKHKFHGKKTANGDTYNKHMLSAAHPSLPLPSLVKVTNLNNNKSLILMVNDRGPFKKNRIIDVSEKSAEILGFKKQGTAKVRVQYMHKETKEFLNNIALKPKENCIAKKKVANPKCSVNCHIKLVNLKHKLAVNP</sequence>
<dbReference type="PANTHER" id="PTHR34183:SF1">
    <property type="entry name" value="ENDOLYTIC PEPTIDOGLYCAN TRANSGLYCOSYLASE RLPA"/>
    <property type="match status" value="1"/>
</dbReference>
<dbReference type="PROSITE" id="PS51257">
    <property type="entry name" value="PROKAR_LIPOPROTEIN"/>
    <property type="match status" value="1"/>
</dbReference>
<keyword evidence="3" id="KW-0564">Palmitate</keyword>
<feature type="chain" id="PRO_5043826510" description="Endolytic peptidoglycan transglycosylase RlpA" evidence="5">
    <location>
        <begin position="21"/>
        <end position="211"/>
    </location>
</feature>
<keyword evidence="5" id="KW-0732">Signal</keyword>
<dbReference type="AlphaFoldDB" id="A0AAT9G9H7"/>
<dbReference type="GO" id="GO:0008932">
    <property type="term" value="F:lytic endotransglycosylase activity"/>
    <property type="evidence" value="ECO:0007669"/>
    <property type="project" value="UniProtKB-UniRule"/>
</dbReference>
<proteinExistence type="inferred from homology"/>
<dbReference type="EMBL" id="AP029170">
    <property type="protein sequence ID" value="BFD46471.1"/>
    <property type="molecule type" value="Genomic_DNA"/>
</dbReference>
<dbReference type="Gene3D" id="2.40.40.10">
    <property type="entry name" value="RlpA-like domain"/>
    <property type="match status" value="1"/>
</dbReference>
<keyword evidence="3" id="KW-0472">Membrane</keyword>
<comment type="similarity">
    <text evidence="3 4">Belongs to the RlpA family.</text>
</comment>
<keyword evidence="2 3" id="KW-0961">Cell wall biogenesis/degradation</keyword>
<dbReference type="EC" id="4.2.2.-" evidence="3"/>
<dbReference type="InterPro" id="IPR036908">
    <property type="entry name" value="RlpA-like_sf"/>
</dbReference>
<reference evidence="7" key="1">
    <citation type="submission" date="2024-01" db="EMBL/GenBank/DDBJ databases">
        <title>Sequencing the genomes of a sandfly, Sergentomyia squamirostris, and its two endosymbionts.</title>
        <authorList>
            <person name="Itokawa K."/>
            <person name="Sanjoba C."/>
        </authorList>
    </citation>
    <scope>NUCLEOTIDE SEQUENCE</scope>
    <source>
        <strain evidence="7">RiSSQ</strain>
    </source>
</reference>
<evidence type="ECO:0000259" key="6">
    <source>
        <dbReference type="Pfam" id="PF03330"/>
    </source>
</evidence>
<feature type="signal peptide" evidence="5">
    <location>
        <begin position="1"/>
        <end position="20"/>
    </location>
</feature>
<evidence type="ECO:0000256" key="1">
    <source>
        <dbReference type="ARBA" id="ARBA00023239"/>
    </source>
</evidence>
<dbReference type="InterPro" id="IPR034718">
    <property type="entry name" value="RlpA"/>
</dbReference>
<gene>
    <name evidence="3" type="primary">rlpA</name>
    <name evidence="7" type="ORF">DMENIID0002_11170</name>
</gene>
<keyword evidence="1 3" id="KW-0456">Lyase</keyword>
<dbReference type="NCBIfam" id="TIGR00413">
    <property type="entry name" value="rlpA"/>
    <property type="match status" value="1"/>
</dbReference>
<protein>
    <recommendedName>
        <fullName evidence="3">Endolytic peptidoglycan transglycosylase RlpA</fullName>
        <ecNumber evidence="3">4.2.2.-</ecNumber>
    </recommendedName>
</protein>
<dbReference type="SUPFAM" id="SSF50685">
    <property type="entry name" value="Barwin-like endoglucanases"/>
    <property type="match status" value="1"/>
</dbReference>
<keyword evidence="3" id="KW-1003">Cell membrane</keyword>
<evidence type="ECO:0000256" key="4">
    <source>
        <dbReference type="RuleBase" id="RU003495"/>
    </source>
</evidence>
<evidence type="ECO:0000256" key="2">
    <source>
        <dbReference type="ARBA" id="ARBA00023316"/>
    </source>
</evidence>
<dbReference type="GO" id="GO:0071555">
    <property type="term" value="P:cell wall organization"/>
    <property type="evidence" value="ECO:0007669"/>
    <property type="project" value="UniProtKB-KW"/>
</dbReference>
<dbReference type="HAMAP" id="MF_02071">
    <property type="entry name" value="RlpA"/>
    <property type="match status" value="1"/>
</dbReference>
<dbReference type="InterPro" id="IPR012997">
    <property type="entry name" value="RplA"/>
</dbReference>
<dbReference type="InterPro" id="IPR009009">
    <property type="entry name" value="RlpA-like_DPBB"/>
</dbReference>
<comment type="function">
    <text evidence="3">Lytic transglycosylase with a strong preference for naked glycan strands that lack stem peptides.</text>
</comment>
<comment type="subcellular location">
    <subcellularLocation>
        <location evidence="3">Cell membrane</location>
        <topology evidence="3">Lipid-anchor</topology>
    </subcellularLocation>
</comment>
<evidence type="ECO:0000256" key="5">
    <source>
        <dbReference type="SAM" id="SignalP"/>
    </source>
</evidence>
<evidence type="ECO:0000256" key="3">
    <source>
        <dbReference type="HAMAP-Rule" id="MF_02071"/>
    </source>
</evidence>
<dbReference type="GO" id="GO:0000270">
    <property type="term" value="P:peptidoglycan metabolic process"/>
    <property type="evidence" value="ECO:0007669"/>
    <property type="project" value="UniProtKB-UniRule"/>
</dbReference>
<dbReference type="Pfam" id="PF03330">
    <property type="entry name" value="DPBB_1"/>
    <property type="match status" value="1"/>
</dbReference>
<accession>A0AAT9G9H7</accession>
<dbReference type="GO" id="GO:0005886">
    <property type="term" value="C:plasma membrane"/>
    <property type="evidence" value="ECO:0007669"/>
    <property type="project" value="UniProtKB-SubCell"/>
</dbReference>
<dbReference type="CDD" id="cd22268">
    <property type="entry name" value="DPBB_RlpA-like"/>
    <property type="match status" value="1"/>
</dbReference>